<comment type="caution">
    <text evidence="2">The sequence shown here is derived from an EMBL/GenBank/DDBJ whole genome shotgun (WGS) entry which is preliminary data.</text>
</comment>
<organism evidence="2 3">
    <name type="scientific">Meganyctiphanes norvegica</name>
    <name type="common">Northern krill</name>
    <name type="synonym">Thysanopoda norvegica</name>
    <dbReference type="NCBI Taxonomy" id="48144"/>
    <lineage>
        <taxon>Eukaryota</taxon>
        <taxon>Metazoa</taxon>
        <taxon>Ecdysozoa</taxon>
        <taxon>Arthropoda</taxon>
        <taxon>Crustacea</taxon>
        <taxon>Multicrustacea</taxon>
        <taxon>Malacostraca</taxon>
        <taxon>Eumalacostraca</taxon>
        <taxon>Eucarida</taxon>
        <taxon>Euphausiacea</taxon>
        <taxon>Euphausiidae</taxon>
        <taxon>Meganyctiphanes</taxon>
    </lineage>
</organism>
<sequence length="218" mass="24317">MTEGVFYFAIAIFVVVLGGVEFIHTQLRGYVSLHFQSMYMSCSEIFEVYKTKSYAVVLVGVEFILSQDGIFKTIVENIQWGFEGTAGFVKDVIVTILRNLLGFTVEIVDIFKDDIVKLFDIVKSIIVQILCIAKDGIVEIVIAVINGSIDIIVNLTGISPEGVRVIRICITGLLVICFNVFVLFAIVSVGINIRRRITKLWSDIPEEAVVLSNFKILK</sequence>
<keyword evidence="1" id="KW-1133">Transmembrane helix</keyword>
<keyword evidence="1" id="KW-0812">Transmembrane</keyword>
<gene>
    <name evidence="2" type="ORF">MNOR_LOCUS29401</name>
</gene>
<reference evidence="2 3" key="1">
    <citation type="submission" date="2024-05" db="EMBL/GenBank/DDBJ databases">
        <authorList>
            <person name="Wallberg A."/>
        </authorList>
    </citation>
    <scope>NUCLEOTIDE SEQUENCE [LARGE SCALE GENOMIC DNA]</scope>
</reference>
<dbReference type="Proteomes" id="UP001497623">
    <property type="component" value="Unassembled WGS sequence"/>
</dbReference>
<protein>
    <submittedName>
        <fullName evidence="2">Uncharacterized protein</fullName>
    </submittedName>
</protein>
<dbReference type="AlphaFoldDB" id="A0AAV2RWJ4"/>
<keyword evidence="1" id="KW-0472">Membrane</keyword>
<evidence type="ECO:0000313" key="3">
    <source>
        <dbReference type="Proteomes" id="UP001497623"/>
    </source>
</evidence>
<keyword evidence="3" id="KW-1185">Reference proteome</keyword>
<feature type="transmembrane region" description="Helical" evidence="1">
    <location>
        <begin position="6"/>
        <end position="23"/>
    </location>
</feature>
<name>A0AAV2RWJ4_MEGNR</name>
<proteinExistence type="predicted"/>
<accession>A0AAV2RWJ4</accession>
<dbReference type="EMBL" id="CAXKWB010034011">
    <property type="protein sequence ID" value="CAL4144072.1"/>
    <property type="molecule type" value="Genomic_DNA"/>
</dbReference>
<evidence type="ECO:0000256" key="1">
    <source>
        <dbReference type="SAM" id="Phobius"/>
    </source>
</evidence>
<evidence type="ECO:0000313" key="2">
    <source>
        <dbReference type="EMBL" id="CAL4144072.1"/>
    </source>
</evidence>
<feature type="transmembrane region" description="Helical" evidence="1">
    <location>
        <begin position="165"/>
        <end position="191"/>
    </location>
</feature>